<evidence type="ECO:0000256" key="1">
    <source>
        <dbReference type="SAM" id="MobiDB-lite"/>
    </source>
</evidence>
<feature type="region of interest" description="Disordered" evidence="1">
    <location>
        <begin position="1"/>
        <end position="61"/>
    </location>
</feature>
<name>U2RXA2_9ACTN</name>
<comment type="caution">
    <text evidence="2">The sequence shown here is derived from an EMBL/GenBank/DDBJ whole genome shotgun (WGS) entry which is preliminary data.</text>
</comment>
<feature type="compositionally biased region" description="Low complexity" evidence="1">
    <location>
        <begin position="1"/>
        <end position="32"/>
    </location>
</feature>
<dbReference type="AlphaFoldDB" id="U2RXA2"/>
<gene>
    <name evidence="2" type="ORF">HMPREF0682_2584</name>
</gene>
<evidence type="ECO:0000313" key="3">
    <source>
        <dbReference type="Proteomes" id="UP000017052"/>
    </source>
</evidence>
<dbReference type="Proteomes" id="UP000017052">
    <property type="component" value="Unassembled WGS sequence"/>
</dbReference>
<accession>U2RXA2</accession>
<protein>
    <submittedName>
        <fullName evidence="2">Uncharacterized protein</fullName>
    </submittedName>
</protein>
<proteinExistence type="predicted"/>
<organism evidence="2 3">
    <name type="scientific">Propionibacterium acidifaciens F0233</name>
    <dbReference type="NCBI Taxonomy" id="553198"/>
    <lineage>
        <taxon>Bacteria</taxon>
        <taxon>Bacillati</taxon>
        <taxon>Actinomycetota</taxon>
        <taxon>Actinomycetes</taxon>
        <taxon>Propionibacteriales</taxon>
        <taxon>Propionibacteriaceae</taxon>
        <taxon>Propionibacterium</taxon>
    </lineage>
</organism>
<sequence>MTRLGPSSASCSAAARPSRAGAAQVPVVSGTSPGVGGGARDERARHRGEAPARDLAGTLRT</sequence>
<reference evidence="2" key="1">
    <citation type="submission" date="2013-08" db="EMBL/GenBank/DDBJ databases">
        <authorList>
            <person name="Durkin A.S."/>
            <person name="Haft D.R."/>
            <person name="McCorrison J."/>
            <person name="Torralba M."/>
            <person name="Gillis M."/>
            <person name="Haft D.H."/>
            <person name="Methe B."/>
            <person name="Sutton G."/>
            <person name="Nelson K.E."/>
        </authorList>
    </citation>
    <scope>NUCLEOTIDE SEQUENCE [LARGE SCALE GENOMIC DNA]</scope>
    <source>
        <strain evidence="2">F0233</strain>
    </source>
</reference>
<dbReference type="EMBL" id="ACVN02000141">
    <property type="protein sequence ID" value="ERK58178.1"/>
    <property type="molecule type" value="Genomic_DNA"/>
</dbReference>
<keyword evidence="3" id="KW-1185">Reference proteome</keyword>
<evidence type="ECO:0000313" key="2">
    <source>
        <dbReference type="EMBL" id="ERK58178.1"/>
    </source>
</evidence>
<feature type="compositionally biased region" description="Basic and acidic residues" evidence="1">
    <location>
        <begin position="39"/>
        <end position="52"/>
    </location>
</feature>